<dbReference type="AlphaFoldDB" id="D8Q2H9"/>
<name>D8Q2H9_SCHCM</name>
<proteinExistence type="predicted"/>
<dbReference type="KEGG" id="scm:SCHCO_02699695"/>
<dbReference type="EMBL" id="GL377305">
    <property type="protein sequence ID" value="EFI98678.1"/>
    <property type="molecule type" value="Genomic_DNA"/>
</dbReference>
<accession>D8Q2H9</accession>
<feature type="region of interest" description="Disordered" evidence="1">
    <location>
        <begin position="129"/>
        <end position="158"/>
    </location>
</feature>
<reference evidence="2 3" key="1">
    <citation type="journal article" date="2010" name="Nat. Biotechnol.">
        <title>Genome sequence of the model mushroom Schizophyllum commune.</title>
        <authorList>
            <person name="Ohm R.A."/>
            <person name="de Jong J.F."/>
            <person name="Lugones L.G."/>
            <person name="Aerts A."/>
            <person name="Kothe E."/>
            <person name="Stajich J.E."/>
            <person name="de Vries R.P."/>
            <person name="Record E."/>
            <person name="Levasseur A."/>
            <person name="Baker S.E."/>
            <person name="Bartholomew K.A."/>
            <person name="Coutinho P.M."/>
            <person name="Erdmann S."/>
            <person name="Fowler T.J."/>
            <person name="Gathman A.C."/>
            <person name="Lombard V."/>
            <person name="Henrissat B."/>
            <person name="Knabe N."/>
            <person name="Kuees U."/>
            <person name="Lilly W.W."/>
            <person name="Lindquist E."/>
            <person name="Lucas S."/>
            <person name="Magnuson J.K."/>
            <person name="Piumi F."/>
            <person name="Raudaskoski M."/>
            <person name="Salamov A."/>
            <person name="Schmutz J."/>
            <person name="Schwarze F.W.M.R."/>
            <person name="vanKuyk P.A."/>
            <person name="Horton J.S."/>
            <person name="Grigoriev I.V."/>
            <person name="Woesten H.A.B."/>
        </authorList>
    </citation>
    <scope>NUCLEOTIDE SEQUENCE [LARGE SCALE GENOMIC DNA]</scope>
    <source>
        <strain evidence="3">H4-8 / FGSC 9210</strain>
    </source>
</reference>
<keyword evidence="3" id="KW-1185">Reference proteome</keyword>
<gene>
    <name evidence="2" type="ORF">SCHCODRAFT_234569</name>
</gene>
<dbReference type="GeneID" id="9592849"/>
<dbReference type="OrthoDB" id="10293345at2759"/>
<feature type="compositionally biased region" description="Basic residues" evidence="1">
    <location>
        <begin position="138"/>
        <end position="148"/>
    </location>
</feature>
<evidence type="ECO:0000256" key="1">
    <source>
        <dbReference type="SAM" id="MobiDB-lite"/>
    </source>
</evidence>
<protein>
    <submittedName>
        <fullName evidence="2">Uncharacterized protein</fullName>
    </submittedName>
</protein>
<dbReference type="HOGENOM" id="CLU_1070212_0_0_1"/>
<organism evidence="3">
    <name type="scientific">Schizophyllum commune (strain H4-8 / FGSC 9210)</name>
    <name type="common">Split gill fungus</name>
    <dbReference type="NCBI Taxonomy" id="578458"/>
    <lineage>
        <taxon>Eukaryota</taxon>
        <taxon>Fungi</taxon>
        <taxon>Dikarya</taxon>
        <taxon>Basidiomycota</taxon>
        <taxon>Agaricomycotina</taxon>
        <taxon>Agaricomycetes</taxon>
        <taxon>Agaricomycetidae</taxon>
        <taxon>Agaricales</taxon>
        <taxon>Schizophyllaceae</taxon>
        <taxon>Schizophyllum</taxon>
    </lineage>
</organism>
<sequence length="260" mass="29371">MTSPAPAVKPALESPVRMLRSLASAASSLIGRAGALRLSRTATTYDEPLDDLQPSPGPFQIHDRCLVRRFKRGAYSAWAPAEVIGICPVHPNLEARGEFLYEVHWFRDSGRAQMIGRFSLLRGEITFPPEARGDPTGSRRKRRGLRRHSGGDLGRRSTSFESSEKVLVHVSYRQGEYVWMPALVVKRHPKETRAEYSIRVTAGPLRGLETRYAGPTFYYHLANVEMLREKGYKVVSEEDVDEFGMSNCPEYTRCSLNSRW</sequence>
<dbReference type="RefSeq" id="XP_003033581.1">
    <property type="nucleotide sequence ID" value="XM_003033535.1"/>
</dbReference>
<evidence type="ECO:0000313" key="3">
    <source>
        <dbReference type="Proteomes" id="UP000007431"/>
    </source>
</evidence>
<dbReference type="InParanoid" id="D8Q2H9"/>
<dbReference type="VEuPathDB" id="FungiDB:SCHCODRAFT_02699695"/>
<evidence type="ECO:0000313" key="2">
    <source>
        <dbReference type="EMBL" id="EFI98678.1"/>
    </source>
</evidence>
<dbReference type="Proteomes" id="UP000007431">
    <property type="component" value="Unassembled WGS sequence"/>
</dbReference>